<name>A0ABZ0YW62_9GAMM</name>
<evidence type="ECO:0000313" key="5">
    <source>
        <dbReference type="Proteomes" id="UP001327459"/>
    </source>
</evidence>
<organism evidence="4 5">
    <name type="scientific">Guyparkeria halophila</name>
    <dbReference type="NCBI Taxonomy" id="47960"/>
    <lineage>
        <taxon>Bacteria</taxon>
        <taxon>Pseudomonadati</taxon>
        <taxon>Pseudomonadota</taxon>
        <taxon>Gammaproteobacteria</taxon>
        <taxon>Chromatiales</taxon>
        <taxon>Thioalkalibacteraceae</taxon>
        <taxon>Guyparkeria</taxon>
    </lineage>
</organism>
<proteinExistence type="predicted"/>
<feature type="domain" description="J" evidence="3">
    <location>
        <begin position="5"/>
        <end position="69"/>
    </location>
</feature>
<dbReference type="SUPFAM" id="SSF49493">
    <property type="entry name" value="HSP40/DnaJ peptide-binding domain"/>
    <property type="match status" value="2"/>
</dbReference>
<dbReference type="CDD" id="cd10747">
    <property type="entry name" value="DnaJ_C"/>
    <property type="match status" value="1"/>
</dbReference>
<keyword evidence="1" id="KW-0143">Chaperone</keyword>
<dbReference type="Gene3D" id="1.10.287.110">
    <property type="entry name" value="DnaJ domain"/>
    <property type="match status" value="1"/>
</dbReference>
<evidence type="ECO:0000313" key="4">
    <source>
        <dbReference type="EMBL" id="WQH16425.1"/>
    </source>
</evidence>
<gene>
    <name evidence="4" type="ORF">SR882_00585</name>
</gene>
<dbReference type="PRINTS" id="PR00625">
    <property type="entry name" value="JDOMAIN"/>
</dbReference>
<dbReference type="Pfam" id="PF00226">
    <property type="entry name" value="DnaJ"/>
    <property type="match status" value="1"/>
</dbReference>
<feature type="region of interest" description="Disordered" evidence="2">
    <location>
        <begin position="117"/>
        <end position="136"/>
    </location>
</feature>
<reference evidence="4 5" key="1">
    <citation type="submission" date="2023-11" db="EMBL/GenBank/DDBJ databases">
        <title>MicrobeMod: A computational toolkit for identifying prokaryotic methylation and restriction-modification with nanopore sequencing.</title>
        <authorList>
            <person name="Crits-Christoph A."/>
            <person name="Kang S.C."/>
            <person name="Lee H."/>
            <person name="Ostrov N."/>
        </authorList>
    </citation>
    <scope>NUCLEOTIDE SEQUENCE [LARGE SCALE GENOMIC DNA]</scope>
    <source>
        <strain evidence="4 5">ATCC 49870</strain>
    </source>
</reference>
<sequence length="304" mass="32231">MKYHDYYATLGVARNASQDEIKRAYRKLAQKYHPDRNKGEGAEDKFKEINEAYEVLGDAQKRARYDALGSGYHHGDEFGAGPGGPGGPGGFGGGFGGDDFAAGGFSDFFSQFFGGGFGGPGGPGGAGQGRSVRGQDVEAEAPVPLSLLVTGGAHTIRVSDGRGGARSLKVNVPAGSTPGRRIRLSGQGQPSPMGGSPGDLYLVLTLREEDRDRVDGNNIIQELPITPWEAALGAKVPVTLPDGKRINMSVPAGSQSGRKLRIPKRGFAGGDLRLVLMIHTPPAKTDEAREFYEEMRTSMPFDPR</sequence>
<dbReference type="Gene3D" id="2.60.260.20">
    <property type="entry name" value="Urease metallochaperone UreE, N-terminal domain"/>
    <property type="match status" value="2"/>
</dbReference>
<dbReference type="SMART" id="SM00271">
    <property type="entry name" value="DnaJ"/>
    <property type="match status" value="1"/>
</dbReference>
<dbReference type="InterPro" id="IPR002939">
    <property type="entry name" value="DnaJ_C"/>
</dbReference>
<feature type="region of interest" description="Disordered" evidence="2">
    <location>
        <begin position="158"/>
        <end position="197"/>
    </location>
</feature>
<keyword evidence="5" id="KW-1185">Reference proteome</keyword>
<dbReference type="EMBL" id="CP140153">
    <property type="protein sequence ID" value="WQH16425.1"/>
    <property type="molecule type" value="Genomic_DNA"/>
</dbReference>
<dbReference type="Proteomes" id="UP001327459">
    <property type="component" value="Chromosome"/>
</dbReference>
<dbReference type="InterPro" id="IPR018253">
    <property type="entry name" value="DnaJ_domain_CS"/>
</dbReference>
<feature type="compositionally biased region" description="Gly residues" evidence="2">
    <location>
        <begin position="117"/>
        <end position="128"/>
    </location>
</feature>
<dbReference type="PROSITE" id="PS50076">
    <property type="entry name" value="DNAJ_2"/>
    <property type="match status" value="1"/>
</dbReference>
<evidence type="ECO:0000256" key="1">
    <source>
        <dbReference type="ARBA" id="ARBA00023186"/>
    </source>
</evidence>
<dbReference type="InterPro" id="IPR036869">
    <property type="entry name" value="J_dom_sf"/>
</dbReference>
<accession>A0ABZ0YW62</accession>
<dbReference type="PANTHER" id="PTHR43096">
    <property type="entry name" value="DNAJ HOMOLOG 1, MITOCHONDRIAL-RELATED"/>
    <property type="match status" value="1"/>
</dbReference>
<dbReference type="Pfam" id="PF01556">
    <property type="entry name" value="DnaJ_C"/>
    <property type="match status" value="1"/>
</dbReference>
<protein>
    <submittedName>
        <fullName evidence="4">DnaJ domain-containing protein</fullName>
    </submittedName>
</protein>
<evidence type="ECO:0000256" key="2">
    <source>
        <dbReference type="SAM" id="MobiDB-lite"/>
    </source>
</evidence>
<dbReference type="RefSeq" id="WP_322521422.1">
    <property type="nucleotide sequence ID" value="NZ_CP140153.1"/>
</dbReference>
<dbReference type="SUPFAM" id="SSF46565">
    <property type="entry name" value="Chaperone J-domain"/>
    <property type="match status" value="1"/>
</dbReference>
<dbReference type="PANTHER" id="PTHR43096:SF48">
    <property type="entry name" value="CHAPERONE PROTEIN DNAJ"/>
    <property type="match status" value="1"/>
</dbReference>
<evidence type="ECO:0000259" key="3">
    <source>
        <dbReference type="PROSITE" id="PS50076"/>
    </source>
</evidence>
<dbReference type="InterPro" id="IPR008971">
    <property type="entry name" value="HSP40/DnaJ_pept-bd"/>
</dbReference>
<dbReference type="CDD" id="cd06257">
    <property type="entry name" value="DnaJ"/>
    <property type="match status" value="1"/>
</dbReference>
<dbReference type="PROSITE" id="PS00636">
    <property type="entry name" value="DNAJ_1"/>
    <property type="match status" value="1"/>
</dbReference>
<feature type="compositionally biased region" description="Low complexity" evidence="2">
    <location>
        <begin position="185"/>
        <end position="194"/>
    </location>
</feature>
<dbReference type="InterPro" id="IPR001623">
    <property type="entry name" value="DnaJ_domain"/>
</dbReference>